<organism evidence="2 3">
    <name type="scientific">Streptomonospora litoralis</name>
    <dbReference type="NCBI Taxonomy" id="2498135"/>
    <lineage>
        <taxon>Bacteria</taxon>
        <taxon>Bacillati</taxon>
        <taxon>Actinomycetota</taxon>
        <taxon>Actinomycetes</taxon>
        <taxon>Streptosporangiales</taxon>
        <taxon>Nocardiopsidaceae</taxon>
        <taxon>Streptomonospora</taxon>
    </lineage>
</organism>
<feature type="transmembrane region" description="Helical" evidence="1">
    <location>
        <begin position="47"/>
        <end position="66"/>
    </location>
</feature>
<protein>
    <submittedName>
        <fullName evidence="2">Uncharacterized protein</fullName>
    </submittedName>
</protein>
<keyword evidence="1" id="KW-0812">Transmembrane</keyword>
<dbReference type="RefSeq" id="WP_131099377.1">
    <property type="nucleotide sequence ID" value="NZ_CP036455.1"/>
</dbReference>
<gene>
    <name evidence="2" type="ORF">EKD16_17955</name>
</gene>
<evidence type="ECO:0000313" key="3">
    <source>
        <dbReference type="Proteomes" id="UP000292235"/>
    </source>
</evidence>
<keyword evidence="1" id="KW-0472">Membrane</keyword>
<dbReference type="KEGG" id="strr:EKD16_17955"/>
<evidence type="ECO:0000256" key="1">
    <source>
        <dbReference type="SAM" id="Phobius"/>
    </source>
</evidence>
<dbReference type="AlphaFoldDB" id="A0A4P6Q400"/>
<keyword evidence="1" id="KW-1133">Transmembrane helix</keyword>
<dbReference type="Proteomes" id="UP000292235">
    <property type="component" value="Chromosome"/>
</dbReference>
<reference evidence="2 3" key="1">
    <citation type="submission" date="2019-02" db="EMBL/GenBank/DDBJ databases">
        <authorList>
            <person name="Khodamoradi S."/>
            <person name="Hahnke R.L."/>
            <person name="Kaempfer P."/>
            <person name="Schumann P."/>
            <person name="Rohde M."/>
            <person name="Steinert M."/>
            <person name="Luzhetskyy A."/>
            <person name="Wink J."/>
            <person name="Ruckert C."/>
        </authorList>
    </citation>
    <scope>NUCLEOTIDE SEQUENCE [LARGE SCALE GENOMIC DNA]</scope>
    <source>
        <strain evidence="2 3">M2</strain>
    </source>
</reference>
<keyword evidence="3" id="KW-1185">Reference proteome</keyword>
<feature type="transmembrane region" description="Helical" evidence="1">
    <location>
        <begin position="12"/>
        <end position="35"/>
    </location>
</feature>
<name>A0A4P6Q400_9ACTN</name>
<proteinExistence type="predicted"/>
<sequence>MAGNTESPGMLTTALVLGIVGGVFGIIGAILWMLFAGFGAAFDMAGAGAFAGGGFIALFLAVLGIVG</sequence>
<accession>A0A4P6Q400</accession>
<evidence type="ECO:0000313" key="2">
    <source>
        <dbReference type="EMBL" id="QBI55355.1"/>
    </source>
</evidence>
<dbReference type="EMBL" id="CP036455">
    <property type="protein sequence ID" value="QBI55355.1"/>
    <property type="molecule type" value="Genomic_DNA"/>
</dbReference>